<feature type="compositionally biased region" description="Polar residues" evidence="6">
    <location>
        <begin position="230"/>
        <end position="248"/>
    </location>
</feature>
<feature type="compositionally biased region" description="Acidic residues" evidence="6">
    <location>
        <begin position="91"/>
        <end position="103"/>
    </location>
</feature>
<evidence type="ECO:0000256" key="2">
    <source>
        <dbReference type="ARBA" id="ARBA00022491"/>
    </source>
</evidence>
<evidence type="ECO:0000313" key="8">
    <source>
        <dbReference type="Proteomes" id="UP000784919"/>
    </source>
</evidence>
<feature type="compositionally biased region" description="Low complexity" evidence="6">
    <location>
        <begin position="574"/>
        <end position="584"/>
    </location>
</feature>
<keyword evidence="5" id="KW-0539">Nucleus</keyword>
<dbReference type="EMBL" id="SRPS01000002">
    <property type="protein sequence ID" value="KAG5978436.1"/>
    <property type="molecule type" value="Genomic_DNA"/>
</dbReference>
<feature type="region of interest" description="Disordered" evidence="6">
    <location>
        <begin position="530"/>
        <end position="668"/>
    </location>
</feature>
<evidence type="ECO:0000256" key="1">
    <source>
        <dbReference type="ARBA" id="ARBA00004123"/>
    </source>
</evidence>
<feature type="region of interest" description="Disordered" evidence="6">
    <location>
        <begin position="1"/>
        <end position="328"/>
    </location>
</feature>
<feature type="compositionally biased region" description="Basic and acidic residues" evidence="6">
    <location>
        <begin position="170"/>
        <end position="192"/>
    </location>
</feature>
<protein>
    <recommendedName>
        <fullName evidence="9">Transcriptional regulatory protein DEP1</fullName>
    </recommendedName>
</protein>
<comment type="subcellular location">
    <subcellularLocation>
        <location evidence="1">Nucleus</location>
    </subcellularLocation>
</comment>
<dbReference type="InterPro" id="IPR013907">
    <property type="entry name" value="Sds3"/>
</dbReference>
<dbReference type="SMART" id="SM01401">
    <property type="entry name" value="Sds3"/>
    <property type="match status" value="1"/>
</dbReference>
<keyword evidence="2" id="KW-0678">Repressor</keyword>
<keyword evidence="3" id="KW-0805">Transcription regulation</keyword>
<evidence type="ECO:0000256" key="5">
    <source>
        <dbReference type="ARBA" id="ARBA00023242"/>
    </source>
</evidence>
<organism evidence="7 8">
    <name type="scientific">Claviceps arundinis</name>
    <dbReference type="NCBI Taxonomy" id="1623583"/>
    <lineage>
        <taxon>Eukaryota</taxon>
        <taxon>Fungi</taxon>
        <taxon>Dikarya</taxon>
        <taxon>Ascomycota</taxon>
        <taxon>Pezizomycotina</taxon>
        <taxon>Sordariomycetes</taxon>
        <taxon>Hypocreomycetidae</taxon>
        <taxon>Hypocreales</taxon>
        <taxon>Clavicipitaceae</taxon>
        <taxon>Claviceps</taxon>
    </lineage>
</organism>
<dbReference type="Pfam" id="PF08598">
    <property type="entry name" value="Sds3"/>
    <property type="match status" value="1"/>
</dbReference>
<dbReference type="Proteomes" id="UP000784919">
    <property type="component" value="Unassembled WGS sequence"/>
</dbReference>
<evidence type="ECO:0000256" key="6">
    <source>
        <dbReference type="SAM" id="MobiDB-lite"/>
    </source>
</evidence>
<accession>A0A9P7N0R8</accession>
<feature type="compositionally biased region" description="Basic and acidic residues" evidence="6">
    <location>
        <begin position="66"/>
        <end position="83"/>
    </location>
</feature>
<keyword evidence="4" id="KW-0804">Transcription</keyword>
<dbReference type="GO" id="GO:0005654">
    <property type="term" value="C:nucleoplasm"/>
    <property type="evidence" value="ECO:0007669"/>
    <property type="project" value="UniProtKB-ARBA"/>
</dbReference>
<dbReference type="OrthoDB" id="20886at2759"/>
<evidence type="ECO:0000313" key="7">
    <source>
        <dbReference type="EMBL" id="KAG5978436.1"/>
    </source>
</evidence>
<evidence type="ECO:0000256" key="4">
    <source>
        <dbReference type="ARBA" id="ARBA00023163"/>
    </source>
</evidence>
<feature type="compositionally biased region" description="Acidic residues" evidence="6">
    <location>
        <begin position="303"/>
        <end position="315"/>
    </location>
</feature>
<gene>
    <name evidence="7" type="ORF">E4U56_002935</name>
</gene>
<feature type="compositionally biased region" description="Basic and acidic residues" evidence="6">
    <location>
        <begin position="42"/>
        <end position="57"/>
    </location>
</feature>
<name>A0A9P7N0R8_9HYPO</name>
<comment type="caution">
    <text evidence="7">The sequence shown here is derived from an EMBL/GenBank/DDBJ whole genome shotgun (WGS) entry which is preliminary data.</text>
</comment>
<dbReference type="PANTHER" id="PTHR21964">
    <property type="entry name" value="BREAST CANCER METASTASIS-SUPPRESSOR 1"/>
    <property type="match status" value="1"/>
</dbReference>
<dbReference type="AlphaFoldDB" id="A0A9P7N0R8"/>
<evidence type="ECO:0008006" key="9">
    <source>
        <dbReference type="Google" id="ProtNLM"/>
    </source>
</evidence>
<proteinExistence type="predicted"/>
<reference evidence="7" key="1">
    <citation type="journal article" date="2020" name="bioRxiv">
        <title>Whole genome comparisons of ergot fungi reveals the divergence and evolution of species within the genus Claviceps are the result of varying mechanisms driving genome evolution and host range expansion.</title>
        <authorList>
            <person name="Wyka S.A."/>
            <person name="Mondo S.J."/>
            <person name="Liu M."/>
            <person name="Dettman J."/>
            <person name="Nalam V."/>
            <person name="Broders K.D."/>
        </authorList>
    </citation>
    <scope>NUCLEOTIDE SEQUENCE</scope>
    <source>
        <strain evidence="7">CCC 1102</strain>
    </source>
</reference>
<dbReference type="GO" id="GO:0010468">
    <property type="term" value="P:regulation of gene expression"/>
    <property type="evidence" value="ECO:0007669"/>
    <property type="project" value="UniProtKB-ARBA"/>
</dbReference>
<evidence type="ECO:0000256" key="3">
    <source>
        <dbReference type="ARBA" id="ARBA00023015"/>
    </source>
</evidence>
<sequence>MAAVAVSPRRTLSPSGAGEVDVEDDNASSPLSEVDDGDANEDDLRHMQIDPQTHDDGDSSSAGGDEPAHDHDDNDDNHDRSDSDSVLSEAGSDDNSEANDTEAETERLYDTPKNPRQRLVVFDQYSDGRIFEHTPSKLRSASRALDDQPQGGDNMDVSDEDASVASADDSPTKRTAMNDKSDDEEGKRDVFERKRKRSPMADQSEGEEPLRKKLPSIGATEPVMIAPTLTHDQYTATDVLPNASQSAAEDNEAPAAIIQDDVADSELPDKGKAIVQPLVRNVSKRKADSGDTSPSDTPRQDDIGEPMDTADDEELEQQHEETELDADEHDAIAKSIEEAERKTAAFKDWSNIEEMFGIFRDRLYKDRLQRLEEEEQSLLADEPTHPEYLNMKQCLDERLEKRIQEADAELALRLEAHERRAVAIRAQIWSQFFQAVRERREAALESLNRQWYAVQNARRSAHSVPDFGILFPKDQGQRVRNAIAYNTEVSTLAGLAKYEGFPAVPDLKGASSSEVDADFSAIEAVRRGRQKTALPARDDYPNPTFTRLGPAGEQFIKDTPWANPHHSSHKLHQHQQQQQQQQSSNPMMHTGRPNAAASIPAPTHPPAASQPVVDSKMPIARPIGVMPGASSGSGSAELPRTILSPLEQQMMPGSSVSNMGKAPKPAAP</sequence>